<feature type="binding site" evidence="6">
    <location>
        <begin position="53"/>
        <end position="54"/>
    </location>
    <ligand>
        <name>NAD(+)</name>
        <dbReference type="ChEBI" id="CHEBI:57540"/>
    </ligand>
</feature>
<feature type="binding site" evidence="6">
    <location>
        <position position="153"/>
    </location>
    <ligand>
        <name>NAD(+)</name>
        <dbReference type="ChEBI" id="CHEBI:57540"/>
    </ligand>
</feature>
<name>A0ABQ6BK73_9CAUL</name>
<dbReference type="Pfam" id="PF01513">
    <property type="entry name" value="NAD_kinase"/>
    <property type="match status" value="1"/>
</dbReference>
<organism evidence="7 8">
    <name type="scientific">Brevundimonas denitrificans</name>
    <dbReference type="NCBI Taxonomy" id="1443434"/>
    <lineage>
        <taxon>Bacteria</taxon>
        <taxon>Pseudomonadati</taxon>
        <taxon>Pseudomonadota</taxon>
        <taxon>Alphaproteobacteria</taxon>
        <taxon>Caulobacterales</taxon>
        <taxon>Caulobacteraceae</taxon>
        <taxon>Brevundimonas</taxon>
    </lineage>
</organism>
<keyword evidence="6" id="KW-0067">ATP-binding</keyword>
<evidence type="ECO:0000256" key="6">
    <source>
        <dbReference type="HAMAP-Rule" id="MF_00361"/>
    </source>
</evidence>
<comment type="cofactor">
    <cofactor evidence="6">
        <name>a divalent metal cation</name>
        <dbReference type="ChEBI" id="CHEBI:60240"/>
    </cofactor>
</comment>
<comment type="caution">
    <text evidence="7">The sequence shown here is derived from an EMBL/GenBank/DDBJ whole genome shotgun (WGS) entry which is preliminary data.</text>
</comment>
<dbReference type="SUPFAM" id="SSF111331">
    <property type="entry name" value="NAD kinase/diacylglycerol kinase-like"/>
    <property type="match status" value="1"/>
</dbReference>
<evidence type="ECO:0000256" key="3">
    <source>
        <dbReference type="ARBA" id="ARBA00022857"/>
    </source>
</evidence>
<evidence type="ECO:0000256" key="1">
    <source>
        <dbReference type="ARBA" id="ARBA00022679"/>
    </source>
</evidence>
<dbReference type="GO" id="GO:0016301">
    <property type="term" value="F:kinase activity"/>
    <property type="evidence" value="ECO:0007669"/>
    <property type="project" value="UniProtKB-KW"/>
</dbReference>
<comment type="subcellular location">
    <subcellularLocation>
        <location evidence="6">Cytoplasm</location>
    </subcellularLocation>
</comment>
<dbReference type="InterPro" id="IPR017437">
    <property type="entry name" value="ATP-NAD_kinase_PpnK-typ_C"/>
</dbReference>
<keyword evidence="4 6" id="KW-0520">NAD</keyword>
<feature type="active site" description="Proton acceptor" evidence="6">
    <location>
        <position position="53"/>
    </location>
</feature>
<feature type="binding site" evidence="6">
    <location>
        <begin position="164"/>
        <end position="169"/>
    </location>
    <ligand>
        <name>NAD(+)</name>
        <dbReference type="ChEBI" id="CHEBI:57540"/>
    </ligand>
</feature>
<comment type="caution">
    <text evidence="6">Lacks conserved residue(s) required for the propagation of feature annotation.</text>
</comment>
<dbReference type="Gene3D" id="3.40.50.10330">
    <property type="entry name" value="Probable inorganic polyphosphate/atp-NAD kinase, domain 1"/>
    <property type="match status" value="1"/>
</dbReference>
<keyword evidence="1 6" id="KW-0808">Transferase</keyword>
<gene>
    <name evidence="6 7" type="primary">nadK</name>
    <name evidence="7" type="ORF">GCM10007859_16220</name>
</gene>
<evidence type="ECO:0000313" key="7">
    <source>
        <dbReference type="EMBL" id="GLS01607.1"/>
    </source>
</evidence>
<dbReference type="Gene3D" id="2.60.200.30">
    <property type="entry name" value="Probable inorganic polyphosphate/atp-NAD kinase, domain 2"/>
    <property type="match status" value="1"/>
</dbReference>
<dbReference type="PANTHER" id="PTHR20275">
    <property type="entry name" value="NAD KINASE"/>
    <property type="match status" value="1"/>
</dbReference>
<dbReference type="HAMAP" id="MF_00361">
    <property type="entry name" value="NAD_kinase"/>
    <property type="match status" value="1"/>
</dbReference>
<evidence type="ECO:0000256" key="2">
    <source>
        <dbReference type="ARBA" id="ARBA00022777"/>
    </source>
</evidence>
<dbReference type="Proteomes" id="UP001156921">
    <property type="component" value="Unassembled WGS sequence"/>
</dbReference>
<dbReference type="InterPro" id="IPR002504">
    <property type="entry name" value="NADK"/>
</dbReference>
<sequence>MRAFVTEPAPAPLRIAFSASDRPEAQAARERLVARYGSVEPGDAQVIVALGGDGFMLETLHTVMDQRTPVFGMNRGSVGFLMNDFEEEGLLERLAGAGRAVIHPLQMDAWTEAGQAHSGLAINEVSLLRQTRQSAKLRISVDGRVRLEELSCDGCMLATAAGSTAYNLSAHGPIIPLDSRVLALTPISAFRPRRWRGALLPHQSKVCFEVLEPDKRPVSATADDLEIRRVARVEVRERRDIALTMLFDAGRSFEERVLAEQFAS</sequence>
<dbReference type="PANTHER" id="PTHR20275:SF0">
    <property type="entry name" value="NAD KINASE"/>
    <property type="match status" value="1"/>
</dbReference>
<dbReference type="InterPro" id="IPR016064">
    <property type="entry name" value="NAD/diacylglycerol_kinase_sf"/>
</dbReference>
<keyword evidence="3 6" id="KW-0521">NADP</keyword>
<evidence type="ECO:0000256" key="5">
    <source>
        <dbReference type="ARBA" id="ARBA00047925"/>
    </source>
</evidence>
<evidence type="ECO:0000256" key="4">
    <source>
        <dbReference type="ARBA" id="ARBA00023027"/>
    </source>
</evidence>
<keyword evidence="2 6" id="KW-0418">Kinase</keyword>
<accession>A0ABQ6BK73</accession>
<dbReference type="EMBL" id="BSOY01000031">
    <property type="protein sequence ID" value="GLS01607.1"/>
    <property type="molecule type" value="Genomic_DNA"/>
</dbReference>
<dbReference type="NCBIfam" id="NF003406">
    <property type="entry name" value="PRK04761.1"/>
    <property type="match status" value="1"/>
</dbReference>
<dbReference type="Pfam" id="PF20143">
    <property type="entry name" value="NAD_kinase_C"/>
    <property type="match status" value="1"/>
</dbReference>
<dbReference type="InterPro" id="IPR017438">
    <property type="entry name" value="ATP-NAD_kinase_N"/>
</dbReference>
<comment type="function">
    <text evidence="6">Involved in the regulation of the intracellular balance of NAD and NADP, and is a key enzyme in the biosynthesis of NADP. Catalyzes specifically the phosphorylation on 2'-hydroxyl of the adenosine moiety of NAD to yield NADP.</text>
</comment>
<protein>
    <recommendedName>
        <fullName evidence="6">NAD kinase</fullName>
        <ecNumber evidence="6">2.7.1.23</ecNumber>
    </recommendedName>
    <alternativeName>
        <fullName evidence="6">ATP-dependent NAD kinase</fullName>
    </alternativeName>
</protein>
<keyword evidence="8" id="KW-1185">Reference proteome</keyword>
<feature type="binding site" evidence="6">
    <location>
        <begin position="123"/>
        <end position="124"/>
    </location>
    <ligand>
        <name>NAD(+)</name>
        <dbReference type="ChEBI" id="CHEBI:57540"/>
    </ligand>
</feature>
<keyword evidence="6" id="KW-0547">Nucleotide-binding</keyword>
<reference evidence="8" key="1">
    <citation type="journal article" date="2019" name="Int. J. Syst. Evol. Microbiol.">
        <title>The Global Catalogue of Microorganisms (GCM) 10K type strain sequencing project: providing services to taxonomists for standard genome sequencing and annotation.</title>
        <authorList>
            <consortium name="The Broad Institute Genomics Platform"/>
            <consortium name="The Broad Institute Genome Sequencing Center for Infectious Disease"/>
            <person name="Wu L."/>
            <person name="Ma J."/>
        </authorList>
    </citation>
    <scope>NUCLEOTIDE SEQUENCE [LARGE SCALE GENOMIC DNA]</scope>
    <source>
        <strain evidence="8">NBRC 110107</strain>
    </source>
</reference>
<dbReference type="EC" id="2.7.1.23" evidence="6"/>
<evidence type="ECO:0000313" key="8">
    <source>
        <dbReference type="Proteomes" id="UP001156921"/>
    </source>
</evidence>
<feature type="binding site" evidence="6">
    <location>
        <position position="161"/>
    </location>
    <ligand>
        <name>NAD(+)</name>
        <dbReference type="ChEBI" id="CHEBI:57540"/>
    </ligand>
</feature>
<keyword evidence="6" id="KW-0963">Cytoplasm</keyword>
<proteinExistence type="inferred from homology"/>
<comment type="catalytic activity">
    <reaction evidence="5 6">
        <text>NAD(+) + ATP = ADP + NADP(+) + H(+)</text>
        <dbReference type="Rhea" id="RHEA:18629"/>
        <dbReference type="ChEBI" id="CHEBI:15378"/>
        <dbReference type="ChEBI" id="CHEBI:30616"/>
        <dbReference type="ChEBI" id="CHEBI:57540"/>
        <dbReference type="ChEBI" id="CHEBI:58349"/>
        <dbReference type="ChEBI" id="CHEBI:456216"/>
        <dbReference type="EC" id="2.7.1.23"/>
    </reaction>
</comment>
<comment type="similarity">
    <text evidence="6">Belongs to the NAD kinase family.</text>
</comment>